<evidence type="ECO:0000256" key="6">
    <source>
        <dbReference type="ARBA" id="ARBA00022741"/>
    </source>
</evidence>
<name>A0A133XX37_9ACTN</name>
<dbReference type="InterPro" id="IPR027417">
    <property type="entry name" value="P-loop_NTPase"/>
</dbReference>
<dbReference type="GO" id="GO:0005524">
    <property type="term" value="F:ATP binding"/>
    <property type="evidence" value="ECO:0007669"/>
    <property type="project" value="UniProtKB-UniRule"/>
</dbReference>
<dbReference type="GO" id="GO:0008652">
    <property type="term" value="P:amino acid biosynthetic process"/>
    <property type="evidence" value="ECO:0007669"/>
    <property type="project" value="UniProtKB-KW"/>
</dbReference>
<dbReference type="GO" id="GO:0000287">
    <property type="term" value="F:magnesium ion binding"/>
    <property type="evidence" value="ECO:0007669"/>
    <property type="project" value="UniProtKB-UniRule"/>
</dbReference>
<keyword evidence="15" id="KW-1185">Reference proteome</keyword>
<feature type="compositionally biased region" description="Pro residues" evidence="12">
    <location>
        <begin position="28"/>
        <end position="39"/>
    </location>
</feature>
<reference evidence="15" key="1">
    <citation type="submission" date="2016-01" db="EMBL/GenBank/DDBJ databases">
        <authorList>
            <person name="Mitreva M."/>
            <person name="Pepin K.H."/>
            <person name="Mihindukulasuriya K.A."/>
            <person name="Fulton R."/>
            <person name="Fronick C."/>
            <person name="O'Laughlin M."/>
            <person name="Miner T."/>
            <person name="Herter B."/>
            <person name="Rosa B.A."/>
            <person name="Cordes M."/>
            <person name="Tomlinson C."/>
            <person name="Wollam A."/>
            <person name="Palsikar V.B."/>
            <person name="Mardis E.R."/>
            <person name="Wilson R.K."/>
        </authorList>
    </citation>
    <scope>NUCLEOTIDE SEQUENCE [LARGE SCALE GENOMIC DNA]</scope>
    <source>
        <strain evidence="15">DNF00019</strain>
    </source>
</reference>
<evidence type="ECO:0000256" key="7">
    <source>
        <dbReference type="ARBA" id="ARBA00022777"/>
    </source>
</evidence>
<proteinExistence type="inferred from homology"/>
<evidence type="ECO:0000313" key="15">
    <source>
        <dbReference type="Proteomes" id="UP000070675"/>
    </source>
</evidence>
<dbReference type="PANTHER" id="PTHR21089">
    <property type="entry name" value="SHIKIMATE DEHYDROGENASE"/>
    <property type="match status" value="1"/>
</dbReference>
<dbReference type="Gene3D" id="3.40.50.300">
    <property type="entry name" value="P-loop containing nucleotide triphosphate hydrolases"/>
    <property type="match status" value="1"/>
</dbReference>
<dbReference type="GO" id="GO:0009423">
    <property type="term" value="P:chorismate biosynthetic process"/>
    <property type="evidence" value="ECO:0007669"/>
    <property type="project" value="UniProtKB-UniRule"/>
</dbReference>
<dbReference type="Gene3D" id="3.40.50.720">
    <property type="entry name" value="NAD(P)-binding Rossmann-like Domain"/>
    <property type="match status" value="1"/>
</dbReference>
<dbReference type="SUPFAM" id="SSF53223">
    <property type="entry name" value="Aminoacid dehydrogenase-like, N-terminal domain"/>
    <property type="match status" value="1"/>
</dbReference>
<organism evidence="14 15">
    <name type="scientific">Atopobium deltae</name>
    <dbReference type="NCBI Taxonomy" id="1393034"/>
    <lineage>
        <taxon>Bacteria</taxon>
        <taxon>Bacillati</taxon>
        <taxon>Actinomycetota</taxon>
        <taxon>Coriobacteriia</taxon>
        <taxon>Coriobacteriales</taxon>
        <taxon>Atopobiaceae</taxon>
        <taxon>Atopobium</taxon>
    </lineage>
</organism>
<comment type="catalytic activity">
    <reaction evidence="10 11">
        <text>shikimate + ATP = 3-phosphoshikimate + ADP + H(+)</text>
        <dbReference type="Rhea" id="RHEA:13121"/>
        <dbReference type="ChEBI" id="CHEBI:15378"/>
        <dbReference type="ChEBI" id="CHEBI:30616"/>
        <dbReference type="ChEBI" id="CHEBI:36208"/>
        <dbReference type="ChEBI" id="CHEBI:145989"/>
        <dbReference type="ChEBI" id="CHEBI:456216"/>
        <dbReference type="EC" id="2.7.1.71"/>
    </reaction>
</comment>
<evidence type="ECO:0000256" key="12">
    <source>
        <dbReference type="SAM" id="MobiDB-lite"/>
    </source>
</evidence>
<dbReference type="PROSITE" id="PS01128">
    <property type="entry name" value="SHIKIMATE_KINASE"/>
    <property type="match status" value="1"/>
</dbReference>
<feature type="binding site" evidence="11">
    <location>
        <position position="428"/>
    </location>
    <ligand>
        <name>ATP</name>
        <dbReference type="ChEBI" id="CHEBI:30616"/>
    </ligand>
</feature>
<keyword evidence="5 11" id="KW-0808">Transferase</keyword>
<evidence type="ECO:0000256" key="8">
    <source>
        <dbReference type="ARBA" id="ARBA00022840"/>
    </source>
</evidence>
<keyword evidence="9 11" id="KW-0057">Aromatic amino acid biosynthesis</keyword>
<dbReference type="UniPathway" id="UPA00053">
    <property type="reaction ID" value="UER00088"/>
</dbReference>
<evidence type="ECO:0000256" key="11">
    <source>
        <dbReference type="HAMAP-Rule" id="MF_00109"/>
    </source>
</evidence>
<keyword evidence="8 11" id="KW-0067">ATP-binding</keyword>
<dbReference type="CDD" id="cd00464">
    <property type="entry name" value="SK"/>
    <property type="match status" value="1"/>
</dbReference>
<dbReference type="GO" id="GO:0004765">
    <property type="term" value="F:shikimate kinase activity"/>
    <property type="evidence" value="ECO:0007669"/>
    <property type="project" value="UniProtKB-UniRule"/>
</dbReference>
<dbReference type="STRING" id="1393034.HMPREF3192_00173"/>
<evidence type="ECO:0000256" key="2">
    <source>
        <dbReference type="ARBA" id="ARBA00004871"/>
    </source>
</evidence>
<dbReference type="InterPro" id="IPR046346">
    <property type="entry name" value="Aminoacid_DH-like_N_sf"/>
</dbReference>
<dbReference type="OrthoDB" id="9800332at2"/>
<feature type="region of interest" description="Disordered" evidence="12">
    <location>
        <begin position="1"/>
        <end position="47"/>
    </location>
</feature>
<comment type="pathway">
    <text evidence="1 11">Metabolic intermediate biosynthesis; chorismate biosynthesis; chorismate from D-erythrose 4-phosphate and phosphoenolpyruvate: step 5/7.</text>
</comment>
<comment type="caution">
    <text evidence="11">Lacks conserved residue(s) required for the propagation of feature annotation.</text>
</comment>
<feature type="binding site" evidence="11">
    <location>
        <position position="443"/>
    </location>
    <ligand>
        <name>substrate</name>
    </ligand>
</feature>
<keyword evidence="4 11" id="KW-0028">Amino-acid biosynthesis</keyword>
<evidence type="ECO:0000256" key="3">
    <source>
        <dbReference type="ARBA" id="ARBA00012154"/>
    </source>
</evidence>
<dbReference type="PANTHER" id="PTHR21089:SF1">
    <property type="entry name" value="BIFUNCTIONAL 3-DEHYDROQUINATE DEHYDRATASE_SHIKIMATE DEHYDROGENASE, CHLOROPLASTIC"/>
    <property type="match status" value="1"/>
</dbReference>
<keyword evidence="7 11" id="KW-0418">Kinase</keyword>
<dbReference type="InterPro" id="IPR022893">
    <property type="entry name" value="Shikimate_DH_fam"/>
</dbReference>
<comment type="function">
    <text evidence="11">Catalyzes the specific phosphorylation of the 3-hydroxyl group of shikimic acid using ATP as a cosubstrate.</text>
</comment>
<keyword evidence="6 11" id="KW-0547">Nucleotide-binding</keyword>
<dbReference type="AlphaFoldDB" id="A0A133XX37"/>
<evidence type="ECO:0000313" key="14">
    <source>
        <dbReference type="EMBL" id="KXB35522.1"/>
    </source>
</evidence>
<evidence type="ECO:0000256" key="4">
    <source>
        <dbReference type="ARBA" id="ARBA00022605"/>
    </source>
</evidence>
<dbReference type="PATRIC" id="fig|1393034.3.peg.166"/>
<keyword evidence="11" id="KW-0460">Magnesium</keyword>
<dbReference type="EMBL" id="LSCR01000002">
    <property type="protein sequence ID" value="KXB35522.1"/>
    <property type="molecule type" value="Genomic_DNA"/>
</dbReference>
<feature type="binding site" evidence="11">
    <location>
        <position position="395"/>
    </location>
    <ligand>
        <name>substrate</name>
    </ligand>
</feature>
<evidence type="ECO:0000259" key="13">
    <source>
        <dbReference type="Pfam" id="PF08501"/>
    </source>
</evidence>
<dbReference type="GO" id="GO:0019632">
    <property type="term" value="P:shikimate metabolic process"/>
    <property type="evidence" value="ECO:0007669"/>
    <property type="project" value="TreeGrafter"/>
</dbReference>
<feature type="domain" description="Shikimate dehydrogenase substrate binding N-terminal" evidence="13">
    <location>
        <begin position="44"/>
        <end position="118"/>
    </location>
</feature>
<comment type="cofactor">
    <cofactor evidence="11">
        <name>Mg(2+)</name>
        <dbReference type="ChEBI" id="CHEBI:18420"/>
    </cofactor>
    <text evidence="11">Binds 1 Mg(2+) ion per subunit.</text>
</comment>
<evidence type="ECO:0000256" key="9">
    <source>
        <dbReference type="ARBA" id="ARBA00023141"/>
    </source>
</evidence>
<dbReference type="RefSeq" id="WP_066304510.1">
    <property type="nucleotide sequence ID" value="NZ_KQ959484.1"/>
</dbReference>
<dbReference type="GO" id="GO:0050661">
    <property type="term" value="F:NADP binding"/>
    <property type="evidence" value="ECO:0007669"/>
    <property type="project" value="TreeGrafter"/>
</dbReference>
<dbReference type="CDD" id="cd01065">
    <property type="entry name" value="NAD_bind_Shikimate_DH"/>
    <property type="match status" value="1"/>
</dbReference>
<feature type="binding site" evidence="11">
    <location>
        <position position="373"/>
    </location>
    <ligand>
        <name>substrate</name>
    </ligand>
</feature>
<dbReference type="InterPro" id="IPR023000">
    <property type="entry name" value="Shikimate_kinase_CS"/>
</dbReference>
<sequence>MPSSNLPRKSPKPTPAPQAPQATNTPAAPAPAPQAPKPTTPYGLLGKTLGHSWSPEIHQQLGSAPYALYELQSDQLEQFIRHEHWRGLNVTIPYKQQVARLADSCSDAMKHIGAANTLVKDEKGRIVAHNTDALGFLQLLKHVCTQQLGLPDARTLVAHKKVLVLGSGGASKAIRYVLEQLQAQVVIISRNPPKSSCAAQTANSPVRYDSYESLSQRHRDAVLLVNATPVGMYPNTEASPLSHTQFEALESVKAVIDSIYNPQITRLGQDALACHKVYANGLRMLAAQAWAAAQLFLHKEIDTTCIDRIVHNLAQRMQNVALIGMPGVGKTTTGQLLAQRLGRPFIDLDDAFTQIVGTTPADFIRKHTEAAFRARETEVLQVYAKKSGQILSCGGGVVCRHKNYELLKQNATIVMLNRPLKALSCENRPITQAQSLQALQQARMPLYQQWADISIHNPSSPATATQTIIDTLSLS</sequence>
<dbReference type="InterPro" id="IPR000623">
    <property type="entry name" value="Shikimate_kinase/TSH1"/>
</dbReference>
<protein>
    <recommendedName>
        <fullName evidence="3 11">Shikimate kinase</fullName>
        <shortName evidence="11">SK</shortName>
        <ecNumber evidence="3 11">2.7.1.71</ecNumber>
    </recommendedName>
</protein>
<dbReference type="Pfam" id="PF08501">
    <property type="entry name" value="Shikimate_dh_N"/>
    <property type="match status" value="1"/>
</dbReference>
<dbReference type="Pfam" id="PF01202">
    <property type="entry name" value="SKI"/>
    <property type="match status" value="1"/>
</dbReference>
<keyword evidence="11" id="KW-0479">Metal-binding</keyword>
<evidence type="ECO:0000256" key="1">
    <source>
        <dbReference type="ARBA" id="ARBA00004842"/>
    </source>
</evidence>
<comment type="subcellular location">
    <subcellularLocation>
        <location evidence="11">Cytoplasm</location>
    </subcellularLocation>
</comment>
<evidence type="ECO:0000256" key="5">
    <source>
        <dbReference type="ARBA" id="ARBA00022679"/>
    </source>
</evidence>
<dbReference type="InterPro" id="IPR036291">
    <property type="entry name" value="NAD(P)-bd_dom_sf"/>
</dbReference>
<comment type="similarity">
    <text evidence="11">Belongs to the shikimate kinase family.</text>
</comment>
<dbReference type="SUPFAM" id="SSF52540">
    <property type="entry name" value="P-loop containing nucleoside triphosphate hydrolases"/>
    <property type="match status" value="1"/>
</dbReference>
<evidence type="ECO:0000256" key="10">
    <source>
        <dbReference type="ARBA" id="ARBA00048567"/>
    </source>
</evidence>
<comment type="caution">
    <text evidence="14">The sequence shown here is derived from an EMBL/GenBank/DDBJ whole genome shotgun (WGS) entry which is preliminary data.</text>
</comment>
<dbReference type="Gene3D" id="3.40.50.10860">
    <property type="entry name" value="Leucine Dehydrogenase, chain A, domain 1"/>
    <property type="match status" value="1"/>
</dbReference>
<dbReference type="PRINTS" id="PR01100">
    <property type="entry name" value="SHIKIMTKNASE"/>
</dbReference>
<dbReference type="Proteomes" id="UP000070675">
    <property type="component" value="Unassembled WGS sequence"/>
</dbReference>
<dbReference type="GO" id="GO:0009073">
    <property type="term" value="P:aromatic amino acid family biosynthetic process"/>
    <property type="evidence" value="ECO:0007669"/>
    <property type="project" value="UniProtKB-KW"/>
</dbReference>
<dbReference type="GO" id="GO:0004764">
    <property type="term" value="F:shikimate 3-dehydrogenase (NADP+) activity"/>
    <property type="evidence" value="ECO:0007669"/>
    <property type="project" value="InterPro"/>
</dbReference>
<dbReference type="EC" id="2.7.1.71" evidence="3 11"/>
<dbReference type="HAMAP" id="MF_00109">
    <property type="entry name" value="Shikimate_kinase"/>
    <property type="match status" value="1"/>
</dbReference>
<accession>A0A133XX37</accession>
<dbReference type="SUPFAM" id="SSF51735">
    <property type="entry name" value="NAD(P)-binding Rossmann-fold domains"/>
    <property type="match status" value="1"/>
</dbReference>
<feature type="binding site" evidence="11">
    <location>
        <position position="331"/>
    </location>
    <ligand>
        <name>Mg(2+)</name>
        <dbReference type="ChEBI" id="CHEBI:18420"/>
    </ligand>
</feature>
<dbReference type="InterPro" id="IPR013708">
    <property type="entry name" value="Shikimate_DH-bd_N"/>
</dbReference>
<dbReference type="InterPro" id="IPR031322">
    <property type="entry name" value="Shikimate/glucono_kinase"/>
</dbReference>
<dbReference type="GO" id="GO:0005829">
    <property type="term" value="C:cytosol"/>
    <property type="evidence" value="ECO:0007669"/>
    <property type="project" value="TreeGrafter"/>
</dbReference>
<comment type="subunit">
    <text evidence="11">Monomer.</text>
</comment>
<gene>
    <name evidence="11" type="primary">aroK</name>
    <name evidence="14" type="ORF">HMPREF3192_00173</name>
</gene>
<comment type="pathway">
    <text evidence="2">Metabolic intermediate biosynthesis; chorismate biosynthesis; chorismate from D-erythrose 4-phosphate and phosphoenolpyruvate: step 4/7.</text>
</comment>
<feature type="binding site" evidence="11">
    <location>
        <begin position="327"/>
        <end position="332"/>
    </location>
    <ligand>
        <name>ATP</name>
        <dbReference type="ChEBI" id="CHEBI:30616"/>
    </ligand>
</feature>
<feature type="binding site" evidence="11">
    <location>
        <position position="349"/>
    </location>
    <ligand>
        <name>substrate</name>
    </ligand>
</feature>
<keyword evidence="11" id="KW-0963">Cytoplasm</keyword>